<organism evidence="2 3">
    <name type="scientific">Aminobacter ciceronei</name>
    <dbReference type="NCBI Taxonomy" id="150723"/>
    <lineage>
        <taxon>Bacteria</taxon>
        <taxon>Pseudomonadati</taxon>
        <taxon>Pseudomonadota</taxon>
        <taxon>Alphaproteobacteria</taxon>
        <taxon>Hyphomicrobiales</taxon>
        <taxon>Phyllobacteriaceae</taxon>
        <taxon>Aminobacter</taxon>
    </lineage>
</organism>
<gene>
    <name evidence="2" type="ORF">HNQ97_000410</name>
</gene>
<sequence>MIAHRQDLDQAILKAFKIANDTGRLDIADHLLHALECLCSDLGGGCLDEAYRIVCDASDSRHPKADRKGGRRKRPNGCS</sequence>
<protein>
    <recommendedName>
        <fullName evidence="4">Transposase</fullName>
    </recommendedName>
</protein>
<comment type="caution">
    <text evidence="2">The sequence shown here is derived from an EMBL/GenBank/DDBJ whole genome shotgun (WGS) entry which is preliminary data.</text>
</comment>
<accession>A0ABR6C0C2</accession>
<evidence type="ECO:0000256" key="1">
    <source>
        <dbReference type="SAM" id="MobiDB-lite"/>
    </source>
</evidence>
<evidence type="ECO:0000313" key="2">
    <source>
        <dbReference type="EMBL" id="MBA9018424.1"/>
    </source>
</evidence>
<dbReference type="Proteomes" id="UP000587524">
    <property type="component" value="Unassembled WGS sequence"/>
</dbReference>
<feature type="compositionally biased region" description="Basic and acidic residues" evidence="1">
    <location>
        <begin position="59"/>
        <end position="68"/>
    </location>
</feature>
<keyword evidence="3" id="KW-1185">Reference proteome</keyword>
<name>A0ABR6C0C2_9HYPH</name>
<feature type="region of interest" description="Disordered" evidence="1">
    <location>
        <begin position="59"/>
        <end position="79"/>
    </location>
</feature>
<dbReference type="EMBL" id="JACJHZ010000002">
    <property type="protein sequence ID" value="MBA9018424.1"/>
    <property type="molecule type" value="Genomic_DNA"/>
</dbReference>
<reference evidence="2 3" key="1">
    <citation type="submission" date="2020-08" db="EMBL/GenBank/DDBJ databases">
        <title>Genomic Encyclopedia of Type Strains, Phase IV (KMG-IV): sequencing the most valuable type-strain genomes for metagenomic binning, comparative biology and taxonomic classification.</title>
        <authorList>
            <person name="Goeker M."/>
        </authorList>
    </citation>
    <scope>NUCLEOTIDE SEQUENCE [LARGE SCALE GENOMIC DNA]</scope>
    <source>
        <strain evidence="2 3">DSM 17455</strain>
    </source>
</reference>
<evidence type="ECO:0000313" key="3">
    <source>
        <dbReference type="Proteomes" id="UP000587524"/>
    </source>
</evidence>
<feature type="compositionally biased region" description="Basic residues" evidence="1">
    <location>
        <begin position="69"/>
        <end position="79"/>
    </location>
</feature>
<proteinExistence type="predicted"/>
<evidence type="ECO:0008006" key="4">
    <source>
        <dbReference type="Google" id="ProtNLM"/>
    </source>
</evidence>